<evidence type="ECO:0000259" key="5">
    <source>
        <dbReference type="PROSITE" id="PS50913"/>
    </source>
</evidence>
<evidence type="ECO:0000313" key="6">
    <source>
        <dbReference type="EMBL" id="KOS14988.1"/>
    </source>
</evidence>
<dbReference type="GO" id="GO:0031267">
    <property type="term" value="F:small GTPase binding"/>
    <property type="evidence" value="ECO:0007669"/>
    <property type="project" value="TreeGrafter"/>
</dbReference>
<keyword evidence="3" id="KW-0175">Coiled coil</keyword>
<evidence type="ECO:0000256" key="1">
    <source>
        <dbReference type="ARBA" id="ARBA00004555"/>
    </source>
</evidence>
<gene>
    <name evidence="6" type="ORF">Malapachy_1079</name>
</gene>
<feature type="compositionally biased region" description="Acidic residues" evidence="4">
    <location>
        <begin position="1"/>
        <end position="12"/>
    </location>
</feature>
<dbReference type="STRING" id="77020.A0A0M8MN88"/>
<name>A0A0M8MN88_9BASI</name>
<keyword evidence="2" id="KW-0333">Golgi apparatus</keyword>
<feature type="compositionally biased region" description="Basic and acidic residues" evidence="4">
    <location>
        <begin position="42"/>
        <end position="57"/>
    </location>
</feature>
<dbReference type="VEuPathDB" id="FungiDB:Malapachy_1079"/>
<organism evidence="6 7">
    <name type="scientific">Malassezia pachydermatis</name>
    <dbReference type="NCBI Taxonomy" id="77020"/>
    <lineage>
        <taxon>Eukaryota</taxon>
        <taxon>Fungi</taxon>
        <taxon>Dikarya</taxon>
        <taxon>Basidiomycota</taxon>
        <taxon>Ustilaginomycotina</taxon>
        <taxon>Malasseziomycetes</taxon>
        <taxon>Malasseziales</taxon>
        <taxon>Malasseziaceae</taxon>
        <taxon>Malassezia</taxon>
    </lineage>
</organism>
<dbReference type="OrthoDB" id="425925at2759"/>
<dbReference type="GO" id="GO:0006888">
    <property type="term" value="P:endoplasmic reticulum to Golgi vesicle-mediated transport"/>
    <property type="evidence" value="ECO:0007669"/>
    <property type="project" value="TreeGrafter"/>
</dbReference>
<feature type="compositionally biased region" description="Basic and acidic residues" evidence="4">
    <location>
        <begin position="446"/>
        <end position="468"/>
    </location>
</feature>
<dbReference type="InterPro" id="IPR019459">
    <property type="entry name" value="GRAB"/>
</dbReference>
<dbReference type="GO" id="GO:0005794">
    <property type="term" value="C:Golgi apparatus"/>
    <property type="evidence" value="ECO:0007669"/>
    <property type="project" value="UniProtKB-SubCell"/>
</dbReference>
<feature type="domain" description="GRIP" evidence="5">
    <location>
        <begin position="323"/>
        <end position="374"/>
    </location>
</feature>
<dbReference type="GeneID" id="28727464"/>
<comment type="subcellular location">
    <subcellularLocation>
        <location evidence="1">Golgi apparatus</location>
    </subcellularLocation>
</comment>
<dbReference type="RefSeq" id="XP_017992620.1">
    <property type="nucleotide sequence ID" value="XM_018135589.1"/>
</dbReference>
<evidence type="ECO:0000256" key="4">
    <source>
        <dbReference type="SAM" id="MobiDB-lite"/>
    </source>
</evidence>
<reference evidence="6 7" key="1">
    <citation type="submission" date="2015-07" db="EMBL/GenBank/DDBJ databases">
        <title>Draft Genome Sequence of Malassezia furfur CBS1878 and Malassezia pachydermatis CBS1879.</title>
        <authorList>
            <person name="Triana S."/>
            <person name="Ohm R."/>
            <person name="Gonzalez A."/>
            <person name="DeCock H."/>
            <person name="Restrepo S."/>
            <person name="Celis A."/>
        </authorList>
    </citation>
    <scope>NUCLEOTIDE SEQUENCE [LARGE SCALE GENOMIC DNA]</scope>
    <source>
        <strain evidence="6 7">CBS 1879</strain>
    </source>
</reference>
<feature type="region of interest" description="Disordered" evidence="4">
    <location>
        <begin position="1"/>
        <end position="57"/>
    </location>
</feature>
<sequence>MKEGMLDPEETEPSSSLTRDESDDKPTQVMPFESDETQQKLAHMDLHDPESFREEMERLQEERDAFEEQYNTLLSKVSHMRTTLGERLQQDAEELDRREQQIERLTLQVGELEAQSATLQSELVLAHEESKSLTMDIEKLRSAQANAKDESLEIHRLESKCRDLQQTLDTQRVDIERWENACMEERSLKNELQQRLQRAEDTLHDAEERNAELNRIFMQEKQAARQMQQALEELQESQDRDLQRSVGDLQHQLDSAESELEKYKLHVHDMDAKMEEATEAKGKCDKLEHEVKEKNLLIGKLRHEAVILNEHLTSALTRLRKTSSEDQVDRRLMTNLMLQFLTAPRADTKRFEILRLIASVLQWDDAEREKAGLQRQSDRSLGYGFLGLGGLVSSPRKSMQASTSNANDESVSNLFVEFLLSEVERGKEKPGDEARSSSTPAADGGKAFDLHSLEQLDRAERDAPSDLS</sequence>
<feature type="region of interest" description="Disordered" evidence="4">
    <location>
        <begin position="424"/>
        <end position="468"/>
    </location>
</feature>
<dbReference type="GO" id="GO:0007030">
    <property type="term" value="P:Golgi organization"/>
    <property type="evidence" value="ECO:0007669"/>
    <property type="project" value="TreeGrafter"/>
</dbReference>
<comment type="caution">
    <text evidence="6">The sequence shown here is derived from an EMBL/GenBank/DDBJ whole genome shotgun (WGS) entry which is preliminary data.</text>
</comment>
<evidence type="ECO:0000313" key="7">
    <source>
        <dbReference type="Proteomes" id="UP000037751"/>
    </source>
</evidence>
<evidence type="ECO:0000256" key="2">
    <source>
        <dbReference type="ARBA" id="ARBA00023034"/>
    </source>
</evidence>
<evidence type="ECO:0000256" key="3">
    <source>
        <dbReference type="ARBA" id="ARBA00023054"/>
    </source>
</evidence>
<dbReference type="PANTHER" id="PTHR18921">
    <property type="entry name" value="MYOSIN HEAVY CHAIN - RELATED"/>
    <property type="match status" value="1"/>
</dbReference>
<protein>
    <submittedName>
        <fullName evidence="6">Rud3-suppressor of uso1-1 transport defect</fullName>
    </submittedName>
</protein>
<dbReference type="Proteomes" id="UP000037751">
    <property type="component" value="Unassembled WGS sequence"/>
</dbReference>
<accession>A0A0M8MN88</accession>
<feature type="compositionally biased region" description="Basic and acidic residues" evidence="4">
    <location>
        <begin position="424"/>
        <end position="435"/>
    </location>
</feature>
<dbReference type="AlphaFoldDB" id="A0A0M8MN88"/>
<keyword evidence="7" id="KW-1185">Reference proteome</keyword>
<dbReference type="Pfam" id="PF10375">
    <property type="entry name" value="GRAB"/>
    <property type="match status" value="1"/>
</dbReference>
<dbReference type="PROSITE" id="PS50913">
    <property type="entry name" value="GRIP"/>
    <property type="match status" value="1"/>
</dbReference>
<dbReference type="InterPro" id="IPR000237">
    <property type="entry name" value="GRIP_dom"/>
</dbReference>
<dbReference type="PANTHER" id="PTHR18921:SF2">
    <property type="entry name" value="THYROID RECEPTOR-INTERACTING PROTEIN 11"/>
    <property type="match status" value="1"/>
</dbReference>
<dbReference type="EMBL" id="LGAV01000003">
    <property type="protein sequence ID" value="KOS14988.1"/>
    <property type="molecule type" value="Genomic_DNA"/>
</dbReference>
<proteinExistence type="predicted"/>